<keyword evidence="1" id="KW-0472">Membrane</keyword>
<protein>
    <submittedName>
        <fullName evidence="2">Uncharacterized protein</fullName>
    </submittedName>
</protein>
<evidence type="ECO:0000313" key="2">
    <source>
        <dbReference type="EMBL" id="KAK3263183.1"/>
    </source>
</evidence>
<keyword evidence="1" id="KW-0812">Transmembrane</keyword>
<dbReference type="Proteomes" id="UP001190700">
    <property type="component" value="Unassembled WGS sequence"/>
</dbReference>
<evidence type="ECO:0000313" key="3">
    <source>
        <dbReference type="Proteomes" id="UP001190700"/>
    </source>
</evidence>
<comment type="caution">
    <text evidence="2">The sequence shown here is derived from an EMBL/GenBank/DDBJ whole genome shotgun (WGS) entry which is preliminary data.</text>
</comment>
<dbReference type="EMBL" id="LGRX02015647">
    <property type="protein sequence ID" value="KAK3263183.1"/>
    <property type="molecule type" value="Genomic_DNA"/>
</dbReference>
<proteinExistence type="predicted"/>
<dbReference type="Gene3D" id="3.50.4.10">
    <property type="entry name" value="Hepatocyte Growth Factor"/>
    <property type="match status" value="1"/>
</dbReference>
<organism evidence="2 3">
    <name type="scientific">Cymbomonas tetramitiformis</name>
    <dbReference type="NCBI Taxonomy" id="36881"/>
    <lineage>
        <taxon>Eukaryota</taxon>
        <taxon>Viridiplantae</taxon>
        <taxon>Chlorophyta</taxon>
        <taxon>Pyramimonadophyceae</taxon>
        <taxon>Pyramimonadales</taxon>
        <taxon>Pyramimonadaceae</taxon>
        <taxon>Cymbomonas</taxon>
    </lineage>
</organism>
<gene>
    <name evidence="2" type="ORF">CYMTET_27987</name>
</gene>
<sequence>LQSAVCWAQCGRFLRGGTAGAAGLLAMLTWLLGVLFLGAATTNTAESILHLRTAGATRTASEFPDYDEIGDGFCMMDANEYVVGILGVLAQHNSTNAAECADHCSALVTCDSFTMVQGVDPGLVPSCTLYSGMSGEVSATSISAISTSTKCYVKIYGPLVLDSGGIELPTCGKGVGRISAKPFPPPGSHGHVRHPLGAMAMHAALKAMAAGDPPSSLPLPVCCPPAQTSAA</sequence>
<keyword evidence="3" id="KW-1185">Reference proteome</keyword>
<feature type="non-terminal residue" evidence="2">
    <location>
        <position position="1"/>
    </location>
</feature>
<feature type="transmembrane region" description="Helical" evidence="1">
    <location>
        <begin position="21"/>
        <end position="40"/>
    </location>
</feature>
<dbReference type="AlphaFoldDB" id="A0AAE0FNV1"/>
<accession>A0AAE0FNV1</accession>
<name>A0AAE0FNV1_9CHLO</name>
<evidence type="ECO:0000256" key="1">
    <source>
        <dbReference type="SAM" id="Phobius"/>
    </source>
</evidence>
<reference evidence="2 3" key="1">
    <citation type="journal article" date="2015" name="Genome Biol. Evol.">
        <title>Comparative Genomics of a Bacterivorous Green Alga Reveals Evolutionary Causalities and Consequences of Phago-Mixotrophic Mode of Nutrition.</title>
        <authorList>
            <person name="Burns J.A."/>
            <person name="Paasch A."/>
            <person name="Narechania A."/>
            <person name="Kim E."/>
        </authorList>
    </citation>
    <scope>NUCLEOTIDE SEQUENCE [LARGE SCALE GENOMIC DNA]</scope>
    <source>
        <strain evidence="2 3">PLY_AMNH</strain>
    </source>
</reference>
<keyword evidence="1" id="KW-1133">Transmembrane helix</keyword>